<name>A0ABR5K607_9GAMM</name>
<organism evidence="2 3">
    <name type="scientific">Photorhabdus heterorhabditis</name>
    <dbReference type="NCBI Taxonomy" id="880156"/>
    <lineage>
        <taxon>Bacteria</taxon>
        <taxon>Pseudomonadati</taxon>
        <taxon>Pseudomonadota</taxon>
        <taxon>Gammaproteobacteria</taxon>
        <taxon>Enterobacterales</taxon>
        <taxon>Morganellaceae</taxon>
        <taxon>Photorhabdus</taxon>
    </lineage>
</organism>
<dbReference type="Proteomes" id="UP000037727">
    <property type="component" value="Unassembled WGS sequence"/>
</dbReference>
<feature type="compositionally biased region" description="Gly residues" evidence="1">
    <location>
        <begin position="60"/>
        <end position="70"/>
    </location>
</feature>
<proteinExistence type="predicted"/>
<feature type="region of interest" description="Disordered" evidence="1">
    <location>
        <begin position="83"/>
        <end position="102"/>
    </location>
</feature>
<gene>
    <name evidence="2" type="ORF">AM629_21560</name>
</gene>
<evidence type="ECO:0000313" key="3">
    <source>
        <dbReference type="Proteomes" id="UP000037727"/>
    </source>
</evidence>
<evidence type="ECO:0000256" key="1">
    <source>
        <dbReference type="SAM" id="MobiDB-lite"/>
    </source>
</evidence>
<comment type="caution">
    <text evidence="2">The sequence shown here is derived from an EMBL/GenBank/DDBJ whole genome shotgun (WGS) entry which is preliminary data.</text>
</comment>
<accession>A0ABR5K607</accession>
<evidence type="ECO:0000313" key="2">
    <source>
        <dbReference type="EMBL" id="KOY60049.1"/>
    </source>
</evidence>
<reference evidence="2 3" key="1">
    <citation type="submission" date="2015-09" db="EMBL/GenBank/DDBJ databases">
        <title>Draft genome sequence and assembly of Photorhabdus sp. VMG, a bacterial symbiont associated with Heterorhabditis zealandica.</title>
        <authorList>
            <person name="Naidoo S."/>
            <person name="Featherston J."/>
            <person name="Mothupi B."/>
            <person name="Gray V.M."/>
        </authorList>
    </citation>
    <scope>NUCLEOTIDE SEQUENCE [LARGE SCALE GENOMIC DNA]</scope>
    <source>
        <strain evidence="2 3">VMG</strain>
    </source>
</reference>
<feature type="region of interest" description="Disordered" evidence="1">
    <location>
        <begin position="57"/>
        <end position="77"/>
    </location>
</feature>
<keyword evidence="3" id="KW-1185">Reference proteome</keyword>
<feature type="non-terminal residue" evidence="2">
    <location>
        <position position="137"/>
    </location>
</feature>
<sequence>MLAHFFPDVSAGFRPALPARTGFYQEPVVAGQLVCAADAGWPGAGWRSLLIDGVQRGAPARGGGRGGDGEYGNEQGACDCEPDAASAAGLGGGNKPRPARWPAFRAVDPDGLTGNGLRSMLTPEPPGTAATAAVGFC</sequence>
<dbReference type="EMBL" id="LJCS01000229">
    <property type="protein sequence ID" value="KOY60049.1"/>
    <property type="molecule type" value="Genomic_DNA"/>
</dbReference>
<protein>
    <submittedName>
        <fullName evidence="2">Uncharacterized protein</fullName>
    </submittedName>
</protein>